<keyword evidence="2" id="KW-1185">Reference proteome</keyword>
<dbReference type="RefSeq" id="WP_230668518.1">
    <property type="nucleotide sequence ID" value="NZ_JAJNAY010000001.1"/>
</dbReference>
<gene>
    <name evidence="1" type="ORF">LO744_07750</name>
</gene>
<organism evidence="1 2">
    <name type="scientific">Chryseobacterium turcicum</name>
    <dbReference type="NCBI Taxonomy" id="2898076"/>
    <lineage>
        <taxon>Bacteria</taxon>
        <taxon>Pseudomonadati</taxon>
        <taxon>Bacteroidota</taxon>
        <taxon>Flavobacteriia</taxon>
        <taxon>Flavobacteriales</taxon>
        <taxon>Weeksellaceae</taxon>
        <taxon>Chryseobacterium group</taxon>
        <taxon>Chryseobacterium</taxon>
    </lineage>
</organism>
<protein>
    <submittedName>
        <fullName evidence="1">Uncharacterized protein</fullName>
    </submittedName>
</protein>
<evidence type="ECO:0000313" key="2">
    <source>
        <dbReference type="Proteomes" id="UP001108025"/>
    </source>
</evidence>
<dbReference type="Proteomes" id="UP001108025">
    <property type="component" value="Unassembled WGS sequence"/>
</dbReference>
<sequence>MEKKVLSDLEKNLNKSKGLPIDSIKIDITSDNIPDYLIFDEMDNNSPVLIFDGKTGVEIKNNNKFTSQDFSVEELNIDCKNPRKALRLISNRKVGLELSILQYNSTTNSMDLVFNYPILILEFDNNVEKIKDANYIDLIYSDKKCFDTIKISKGKFLNYEGEAPIVKPLSQEKIELFIYNINKNKFEKIAF</sequence>
<proteinExistence type="predicted"/>
<reference evidence="1" key="1">
    <citation type="submission" date="2021-11" db="EMBL/GenBank/DDBJ databases">
        <title>Description of novel Chryseobacterium species.</title>
        <authorList>
            <person name="Saticioglu I.B."/>
            <person name="Ay H."/>
            <person name="Altun S."/>
            <person name="Duman M."/>
        </authorList>
    </citation>
    <scope>NUCLEOTIDE SEQUENCE</scope>
    <source>
        <strain evidence="1">C-17</strain>
    </source>
</reference>
<evidence type="ECO:0000313" key="1">
    <source>
        <dbReference type="EMBL" id="MCD1116748.1"/>
    </source>
</evidence>
<dbReference type="EMBL" id="JAJNAY010000001">
    <property type="protein sequence ID" value="MCD1116748.1"/>
    <property type="molecule type" value="Genomic_DNA"/>
</dbReference>
<accession>A0A9Q3UZG3</accession>
<name>A0A9Q3UZG3_9FLAO</name>
<dbReference type="AlphaFoldDB" id="A0A9Q3UZG3"/>
<comment type="caution">
    <text evidence="1">The sequence shown here is derived from an EMBL/GenBank/DDBJ whole genome shotgun (WGS) entry which is preliminary data.</text>
</comment>